<reference evidence="3" key="1">
    <citation type="journal article" date="2012" name="Nature">
        <title>The tomato genome sequence provides insights into fleshy fruit evolution.</title>
        <authorList>
            <consortium name="Tomato Genome Consortium"/>
        </authorList>
    </citation>
    <scope>NUCLEOTIDE SEQUENCE [LARGE SCALE GENOMIC DNA]</scope>
    <source>
        <strain evidence="3">cv. Heinz 1706</strain>
    </source>
</reference>
<feature type="signal peptide" evidence="2">
    <location>
        <begin position="1"/>
        <end position="21"/>
    </location>
</feature>
<dbReference type="Proteomes" id="UP000004994">
    <property type="component" value="Chromosome 5"/>
</dbReference>
<feature type="chain" id="PRO_5018552608" evidence="2">
    <location>
        <begin position="22"/>
        <end position="77"/>
    </location>
</feature>
<accession>A0A3Q7GGZ2</accession>
<proteinExistence type="predicted"/>
<dbReference type="InParanoid" id="A0A3Q7GGZ2"/>
<dbReference type="Gramene" id="Solyc05g042000.1.1">
    <property type="protein sequence ID" value="Solyc05g042000.1.1.1"/>
    <property type="gene ID" value="Solyc05g042000.1"/>
</dbReference>
<dbReference type="PaxDb" id="4081-Solyc05g042000.1.1"/>
<dbReference type="EnsemblPlants" id="Solyc05g042000.1.1">
    <property type="protein sequence ID" value="Solyc05g042000.1.1.1"/>
    <property type="gene ID" value="Solyc05g042000.1"/>
</dbReference>
<evidence type="ECO:0000256" key="1">
    <source>
        <dbReference type="SAM" id="Phobius"/>
    </source>
</evidence>
<sequence length="77" mass="8869">MLFHFLCLQQSIALKINVVSATILVVKPSGWLHFTLNLHGNLYCRSHKCFHPDFSYYLHLYYILSSIVVGSSYLIHG</sequence>
<keyword evidence="1" id="KW-0812">Transmembrane</keyword>
<name>A0A3Q7GGZ2_SOLLC</name>
<evidence type="ECO:0000313" key="3">
    <source>
        <dbReference type="EnsemblPlants" id="Solyc05g042000.1.1.1"/>
    </source>
</evidence>
<feature type="transmembrane region" description="Helical" evidence="1">
    <location>
        <begin position="54"/>
        <end position="75"/>
    </location>
</feature>
<evidence type="ECO:0000256" key="2">
    <source>
        <dbReference type="SAM" id="SignalP"/>
    </source>
</evidence>
<dbReference type="AlphaFoldDB" id="A0A3Q7GGZ2"/>
<keyword evidence="4" id="KW-1185">Reference proteome</keyword>
<evidence type="ECO:0000313" key="4">
    <source>
        <dbReference type="Proteomes" id="UP000004994"/>
    </source>
</evidence>
<keyword evidence="1" id="KW-0472">Membrane</keyword>
<feature type="transmembrane region" description="Helical" evidence="1">
    <location>
        <begin position="12"/>
        <end position="34"/>
    </location>
</feature>
<keyword evidence="1" id="KW-1133">Transmembrane helix</keyword>
<protein>
    <submittedName>
        <fullName evidence="3">Uncharacterized protein</fullName>
    </submittedName>
</protein>
<organism evidence="3">
    <name type="scientific">Solanum lycopersicum</name>
    <name type="common">Tomato</name>
    <name type="synonym">Lycopersicon esculentum</name>
    <dbReference type="NCBI Taxonomy" id="4081"/>
    <lineage>
        <taxon>Eukaryota</taxon>
        <taxon>Viridiplantae</taxon>
        <taxon>Streptophyta</taxon>
        <taxon>Embryophyta</taxon>
        <taxon>Tracheophyta</taxon>
        <taxon>Spermatophyta</taxon>
        <taxon>Magnoliopsida</taxon>
        <taxon>eudicotyledons</taxon>
        <taxon>Gunneridae</taxon>
        <taxon>Pentapetalae</taxon>
        <taxon>asterids</taxon>
        <taxon>lamiids</taxon>
        <taxon>Solanales</taxon>
        <taxon>Solanaceae</taxon>
        <taxon>Solanoideae</taxon>
        <taxon>Solaneae</taxon>
        <taxon>Solanum</taxon>
        <taxon>Solanum subgen. Lycopersicon</taxon>
    </lineage>
</organism>
<reference evidence="3" key="2">
    <citation type="submission" date="2019-01" db="UniProtKB">
        <authorList>
            <consortium name="EnsemblPlants"/>
        </authorList>
    </citation>
    <scope>IDENTIFICATION</scope>
    <source>
        <strain evidence="3">cv. Heinz 1706</strain>
    </source>
</reference>
<keyword evidence="2" id="KW-0732">Signal</keyword>